<accession>A0A6C0B8K3</accession>
<sequence length="290" mass="33091">MKSSSIFFILFLCAILITSLFLSCGKKLNEGISPDIVISLTTSPKRISKIKPTLDRIMEQTILPSAIVLNLPHVFKRTGDKFDKLPDFITSNKLIQINKCEDIGPATKILPTRRLFDDPETIIISIDDDILYHKGMIETFLKYSKIFPDSVISSSSWYIVTGPPKHVKEEDIPPNTYFSEFLEGYSGVLYKKKFLDTIDISDEYILQLPKYCFQSDDFFLSNYLNKNKIPIFIINKGEIVERPMEHGEGSDALHNGANETSNGNDDNYVKCAAYMNEKNDLHINHYKNKL</sequence>
<dbReference type="InterPro" id="IPR029044">
    <property type="entry name" value="Nucleotide-diphossugar_trans"/>
</dbReference>
<proteinExistence type="predicted"/>
<dbReference type="PROSITE" id="PS51257">
    <property type="entry name" value="PROKAR_LIPOPROTEIN"/>
    <property type="match status" value="1"/>
</dbReference>
<dbReference type="EMBL" id="MN739088">
    <property type="protein sequence ID" value="QHS87793.1"/>
    <property type="molecule type" value="Genomic_DNA"/>
</dbReference>
<evidence type="ECO:0008006" key="2">
    <source>
        <dbReference type="Google" id="ProtNLM"/>
    </source>
</evidence>
<organism evidence="1">
    <name type="scientific">viral metagenome</name>
    <dbReference type="NCBI Taxonomy" id="1070528"/>
    <lineage>
        <taxon>unclassified sequences</taxon>
        <taxon>metagenomes</taxon>
        <taxon>organismal metagenomes</taxon>
    </lineage>
</organism>
<protein>
    <recommendedName>
        <fullName evidence="2">Glycosyl transferase 64 domain-containing protein</fullName>
    </recommendedName>
</protein>
<dbReference type="AlphaFoldDB" id="A0A6C0B8K3"/>
<evidence type="ECO:0000313" key="1">
    <source>
        <dbReference type="EMBL" id="QHS87793.1"/>
    </source>
</evidence>
<dbReference type="SUPFAM" id="SSF53448">
    <property type="entry name" value="Nucleotide-diphospho-sugar transferases"/>
    <property type="match status" value="1"/>
</dbReference>
<reference evidence="1" key="1">
    <citation type="journal article" date="2020" name="Nature">
        <title>Giant virus diversity and host interactions through global metagenomics.</title>
        <authorList>
            <person name="Schulz F."/>
            <person name="Roux S."/>
            <person name="Paez-Espino D."/>
            <person name="Jungbluth S."/>
            <person name="Walsh D.A."/>
            <person name="Denef V.J."/>
            <person name="McMahon K.D."/>
            <person name="Konstantinidis K.T."/>
            <person name="Eloe-Fadrosh E.A."/>
            <person name="Kyrpides N.C."/>
            <person name="Woyke T."/>
        </authorList>
    </citation>
    <scope>NUCLEOTIDE SEQUENCE</scope>
    <source>
        <strain evidence="1">GVMAG-M-3300010158-13</strain>
    </source>
</reference>
<name>A0A6C0B8K3_9ZZZZ</name>